<comment type="caution">
    <text evidence="1">The sequence shown here is derived from an EMBL/GenBank/DDBJ whole genome shotgun (WGS) entry which is preliminary data.</text>
</comment>
<name>A0A4R3MQ24_9FIRM</name>
<reference evidence="1 2" key="1">
    <citation type="submission" date="2019-03" db="EMBL/GenBank/DDBJ databases">
        <title>Genomic Encyclopedia of Type Strains, Phase IV (KMG-IV): sequencing the most valuable type-strain genomes for metagenomic binning, comparative biology and taxonomic classification.</title>
        <authorList>
            <person name="Goeker M."/>
        </authorList>
    </citation>
    <scope>NUCLEOTIDE SEQUENCE [LARGE SCALE GENOMIC DNA]</scope>
    <source>
        <strain evidence="1 2">DSM 24629</strain>
    </source>
</reference>
<proteinExistence type="predicted"/>
<protein>
    <submittedName>
        <fullName evidence="1">Uncharacterized protein</fullName>
    </submittedName>
</protein>
<dbReference type="AlphaFoldDB" id="A0A4R3MQ24"/>
<dbReference type="Proteomes" id="UP000294902">
    <property type="component" value="Unassembled WGS sequence"/>
</dbReference>
<evidence type="ECO:0000313" key="2">
    <source>
        <dbReference type="Proteomes" id="UP000294902"/>
    </source>
</evidence>
<gene>
    <name evidence="1" type="ORF">EDC18_102410</name>
</gene>
<evidence type="ECO:0000313" key="1">
    <source>
        <dbReference type="EMBL" id="TCT16391.1"/>
    </source>
</evidence>
<dbReference type="RefSeq" id="WP_132250748.1">
    <property type="nucleotide sequence ID" value="NZ_SMAL01000002.1"/>
</dbReference>
<dbReference type="EMBL" id="SMAL01000002">
    <property type="protein sequence ID" value="TCT16391.1"/>
    <property type="molecule type" value="Genomic_DNA"/>
</dbReference>
<sequence>MELMIFREDKNGKLDRVNTDSGIIPIGRDEKVLFLGGARVLIVPREVYEKIRNIRKEVR</sequence>
<keyword evidence="2" id="KW-1185">Reference proteome</keyword>
<accession>A0A4R3MQ24</accession>
<organism evidence="1 2">
    <name type="scientific">Natranaerovirga pectinivora</name>
    <dbReference type="NCBI Taxonomy" id="682400"/>
    <lineage>
        <taxon>Bacteria</taxon>
        <taxon>Bacillati</taxon>
        <taxon>Bacillota</taxon>
        <taxon>Clostridia</taxon>
        <taxon>Lachnospirales</taxon>
        <taxon>Natranaerovirgaceae</taxon>
        <taxon>Natranaerovirga</taxon>
    </lineage>
</organism>